<dbReference type="PROSITE" id="PS51257">
    <property type="entry name" value="PROKAR_LIPOPROTEIN"/>
    <property type="match status" value="1"/>
</dbReference>
<organism evidence="2 3">
    <name type="scientific">Xanthomonas campestris pv. badrii</name>
    <dbReference type="NCBI Taxonomy" id="149696"/>
    <lineage>
        <taxon>Bacteria</taxon>
        <taxon>Pseudomonadati</taxon>
        <taxon>Pseudomonadota</taxon>
        <taxon>Gammaproteobacteria</taxon>
        <taxon>Lysobacterales</taxon>
        <taxon>Lysobacteraceae</taxon>
        <taxon>Xanthomonas</taxon>
    </lineage>
</organism>
<name>A0A7Z2V7T1_XANCA</name>
<evidence type="ECO:0000313" key="2">
    <source>
        <dbReference type="EMBL" id="QJD66322.1"/>
    </source>
</evidence>
<reference evidence="2 3" key="1">
    <citation type="submission" date="2020-04" db="EMBL/GenBank/DDBJ databases">
        <title>Genome-Wide Identification of 5-Methylcytosine Sites in Bacterial Genomes By High-Throughput Sequencing of MspJI Restriction Fragments.</title>
        <authorList>
            <person name="Wu V."/>
        </authorList>
    </citation>
    <scope>NUCLEOTIDE SEQUENCE [LARGE SCALE GENOMIC DNA]</scope>
    <source>
        <strain evidence="2 3">NEB122</strain>
    </source>
</reference>
<keyword evidence="1" id="KW-0732">Signal</keyword>
<evidence type="ECO:0008006" key="4">
    <source>
        <dbReference type="Google" id="ProtNLM"/>
    </source>
</evidence>
<accession>A0A7Z2V7T1</accession>
<gene>
    <name evidence="2" type="ORF">HG421_00275</name>
</gene>
<evidence type="ECO:0000256" key="1">
    <source>
        <dbReference type="SAM" id="SignalP"/>
    </source>
</evidence>
<feature type="signal peptide" evidence="1">
    <location>
        <begin position="1"/>
        <end position="21"/>
    </location>
</feature>
<dbReference type="EMBL" id="CP051651">
    <property type="protein sequence ID" value="QJD66322.1"/>
    <property type="molecule type" value="Genomic_DNA"/>
</dbReference>
<dbReference type="Proteomes" id="UP000503498">
    <property type="component" value="Chromosome"/>
</dbReference>
<evidence type="ECO:0000313" key="3">
    <source>
        <dbReference type="Proteomes" id="UP000503498"/>
    </source>
</evidence>
<protein>
    <recommendedName>
        <fullName evidence="4">Lipoprotein</fullName>
    </recommendedName>
</protein>
<sequence>MASFRTSLPALALSLALAACSAPAPPAASTAPESPTTASAAAPAAAASAAPAPTTAASCPDADFPAFLKRFSAEIAVQEKATADPLTMIQIDPEAQPEPAPVTREVPLAQIQWPVIPDLAAVRSSGREVVVSQQGDGQQVLIRTPDTGDQQVYYFAQRPCWTLVKVDDQAL</sequence>
<proteinExistence type="predicted"/>
<reference evidence="2 3" key="2">
    <citation type="submission" date="2020-04" db="EMBL/GenBank/DDBJ databases">
        <authorList>
            <person name="Fomenkov A."/>
            <person name="Anton B.P."/>
            <person name="Roberts R.J."/>
        </authorList>
    </citation>
    <scope>NUCLEOTIDE SEQUENCE [LARGE SCALE GENOMIC DNA]</scope>
    <source>
        <strain evidence="2 3">NEB122</strain>
    </source>
</reference>
<feature type="chain" id="PRO_5030889309" description="Lipoprotein" evidence="1">
    <location>
        <begin position="22"/>
        <end position="171"/>
    </location>
</feature>
<dbReference type="AlphaFoldDB" id="A0A7Z2V7T1"/>